<organism evidence="8 9">
    <name type="scientific">Metabacillus fastidiosus</name>
    <dbReference type="NCBI Taxonomy" id="1458"/>
    <lineage>
        <taxon>Bacteria</taxon>
        <taxon>Bacillati</taxon>
        <taxon>Bacillota</taxon>
        <taxon>Bacilli</taxon>
        <taxon>Bacillales</taxon>
        <taxon>Bacillaceae</taxon>
        <taxon>Metabacillus</taxon>
    </lineage>
</organism>
<name>A0ABU6P029_9BACI</name>
<protein>
    <submittedName>
        <fullName evidence="8">NlpC/P60 family protein</fullName>
    </submittedName>
</protein>
<dbReference type="Pfam" id="PF18058">
    <property type="entry name" value="SbsC_C"/>
    <property type="match status" value="1"/>
</dbReference>
<evidence type="ECO:0000256" key="6">
    <source>
        <dbReference type="SAM" id="SignalP"/>
    </source>
</evidence>
<dbReference type="InterPro" id="IPR000064">
    <property type="entry name" value="NLP_P60_dom"/>
</dbReference>
<evidence type="ECO:0000256" key="3">
    <source>
        <dbReference type="ARBA" id="ARBA00022801"/>
    </source>
</evidence>
<keyword evidence="5" id="KW-0175">Coiled coil</keyword>
<reference evidence="8 9" key="1">
    <citation type="submission" date="2023-03" db="EMBL/GenBank/DDBJ databases">
        <title>Bacillus Genome Sequencing.</title>
        <authorList>
            <person name="Dunlap C."/>
        </authorList>
    </citation>
    <scope>NUCLEOTIDE SEQUENCE [LARGE SCALE GENOMIC DNA]</scope>
    <source>
        <strain evidence="8 9">NRS-1717</strain>
    </source>
</reference>
<dbReference type="InterPro" id="IPR051202">
    <property type="entry name" value="Peptidase_C40"/>
</dbReference>
<evidence type="ECO:0000256" key="1">
    <source>
        <dbReference type="ARBA" id="ARBA00007074"/>
    </source>
</evidence>
<dbReference type="PROSITE" id="PS51935">
    <property type="entry name" value="NLPC_P60"/>
    <property type="match status" value="1"/>
</dbReference>
<feature type="domain" description="NlpC/P60" evidence="7">
    <location>
        <begin position="27"/>
        <end position="148"/>
    </location>
</feature>
<dbReference type="Pfam" id="PF00877">
    <property type="entry name" value="NLPC_P60"/>
    <property type="match status" value="1"/>
</dbReference>
<feature type="signal peptide" evidence="6">
    <location>
        <begin position="1"/>
        <end position="26"/>
    </location>
</feature>
<comment type="caution">
    <text evidence="8">The sequence shown here is derived from an EMBL/GenBank/DDBJ whole genome shotgun (WGS) entry which is preliminary data.</text>
</comment>
<sequence length="380" mass="43001">MKKYIYTFLLLCPILLLTLSVNKAMAATKEEQFIEDSKKYLGIPYRFGGTTPKAFDCSGYLGYVFKEYGYSLPRTVAGIYSSKNFSPVKELQVGDIVFFTTYKKGASHAGIYIGQDQFIHASSSNGVSINKLQDSYWKNRYIGAKRHSLLSNDLNSPSQDEVEELWKSGLQHYMSENVTTKNEDLLKDFQEIRTSLSANDRVKAEVYLTKTANLIDSVNLAAKLEQSTNELKSVLIENQQLDESSVALYHSFSEDIRKSEKVYSRLSGSDLRKRFNQESITPAKISKETVIYEVSMYGLLKVIEDTLAQGNVSEAKNLLEKYNRLENRASEIKILGNSIHENAYNNLETINAQLKERKTLIEKQLPAVEKPKEEVVTPAA</sequence>
<dbReference type="PANTHER" id="PTHR47053">
    <property type="entry name" value="MUREIN DD-ENDOPEPTIDASE MEPH-RELATED"/>
    <property type="match status" value="1"/>
</dbReference>
<keyword evidence="3" id="KW-0378">Hydrolase</keyword>
<dbReference type="RefSeq" id="WP_328015522.1">
    <property type="nucleotide sequence ID" value="NZ_JARTFS010000013.1"/>
</dbReference>
<accession>A0ABU6P029</accession>
<keyword evidence="9" id="KW-1185">Reference proteome</keyword>
<gene>
    <name evidence="8" type="ORF">P9271_15595</name>
</gene>
<keyword evidence="6" id="KW-0732">Signal</keyword>
<feature type="chain" id="PRO_5046119405" evidence="6">
    <location>
        <begin position="27"/>
        <end position="380"/>
    </location>
</feature>
<dbReference type="Gene3D" id="3.90.1720.10">
    <property type="entry name" value="endopeptidase domain like (from Nostoc punctiforme)"/>
    <property type="match status" value="1"/>
</dbReference>
<dbReference type="InterPro" id="IPR038765">
    <property type="entry name" value="Papain-like_cys_pep_sf"/>
</dbReference>
<feature type="coiled-coil region" evidence="5">
    <location>
        <begin position="308"/>
        <end position="364"/>
    </location>
</feature>
<evidence type="ECO:0000256" key="5">
    <source>
        <dbReference type="SAM" id="Coils"/>
    </source>
</evidence>
<comment type="similarity">
    <text evidence="1">Belongs to the peptidase C40 family.</text>
</comment>
<dbReference type="PANTHER" id="PTHR47053:SF1">
    <property type="entry name" value="MUREIN DD-ENDOPEPTIDASE MEPH-RELATED"/>
    <property type="match status" value="1"/>
</dbReference>
<evidence type="ECO:0000313" key="9">
    <source>
        <dbReference type="Proteomes" id="UP001342826"/>
    </source>
</evidence>
<dbReference type="InterPro" id="IPR041378">
    <property type="entry name" value="S-layer_SbsC_C"/>
</dbReference>
<dbReference type="SUPFAM" id="SSF54001">
    <property type="entry name" value="Cysteine proteinases"/>
    <property type="match status" value="1"/>
</dbReference>
<evidence type="ECO:0000259" key="7">
    <source>
        <dbReference type="PROSITE" id="PS51935"/>
    </source>
</evidence>
<dbReference type="Proteomes" id="UP001342826">
    <property type="component" value="Unassembled WGS sequence"/>
</dbReference>
<dbReference type="EMBL" id="JARTFS010000013">
    <property type="protein sequence ID" value="MED4402728.1"/>
    <property type="molecule type" value="Genomic_DNA"/>
</dbReference>
<evidence type="ECO:0000256" key="4">
    <source>
        <dbReference type="ARBA" id="ARBA00022807"/>
    </source>
</evidence>
<dbReference type="Gene3D" id="1.20.58.780">
    <property type="match status" value="1"/>
</dbReference>
<evidence type="ECO:0000256" key="2">
    <source>
        <dbReference type="ARBA" id="ARBA00022670"/>
    </source>
</evidence>
<keyword evidence="2" id="KW-0645">Protease</keyword>
<evidence type="ECO:0000313" key="8">
    <source>
        <dbReference type="EMBL" id="MED4402728.1"/>
    </source>
</evidence>
<keyword evidence="4" id="KW-0788">Thiol protease</keyword>
<proteinExistence type="inferred from homology"/>